<keyword evidence="3" id="KW-1185">Reference proteome</keyword>
<evidence type="ECO:0000313" key="3">
    <source>
        <dbReference type="Proteomes" id="UP000294543"/>
    </source>
</evidence>
<dbReference type="EMBL" id="SMKP01000083">
    <property type="protein sequence ID" value="TDD17652.1"/>
    <property type="molecule type" value="Genomic_DNA"/>
</dbReference>
<feature type="region of interest" description="Disordered" evidence="1">
    <location>
        <begin position="93"/>
        <end position="164"/>
    </location>
</feature>
<feature type="compositionally biased region" description="Acidic residues" evidence="1">
    <location>
        <begin position="106"/>
        <end position="125"/>
    </location>
</feature>
<evidence type="ECO:0000256" key="1">
    <source>
        <dbReference type="SAM" id="MobiDB-lite"/>
    </source>
</evidence>
<dbReference type="Proteomes" id="UP000294543">
    <property type="component" value="Unassembled WGS sequence"/>
</dbReference>
<feature type="compositionally biased region" description="Basic and acidic residues" evidence="1">
    <location>
        <begin position="93"/>
        <end position="105"/>
    </location>
</feature>
<reference evidence="2 3" key="1">
    <citation type="submission" date="2019-03" db="EMBL/GenBank/DDBJ databases">
        <title>Draft genome sequences of novel Actinobacteria.</title>
        <authorList>
            <person name="Sahin N."/>
            <person name="Ay H."/>
            <person name="Saygin H."/>
        </authorList>
    </citation>
    <scope>NUCLEOTIDE SEQUENCE [LARGE SCALE GENOMIC DNA]</scope>
    <source>
        <strain evidence="2 3">KC712</strain>
    </source>
</reference>
<accession>A0A4R4WFG9</accession>
<protein>
    <recommendedName>
        <fullName evidence="4">Histone protein</fullName>
    </recommendedName>
</protein>
<organism evidence="2 3">
    <name type="scientific">Nonomuraea diastatica</name>
    <dbReference type="NCBI Taxonomy" id="1848329"/>
    <lineage>
        <taxon>Bacteria</taxon>
        <taxon>Bacillati</taxon>
        <taxon>Actinomycetota</taxon>
        <taxon>Actinomycetes</taxon>
        <taxon>Streptosporangiales</taxon>
        <taxon>Streptosporangiaceae</taxon>
        <taxon>Nonomuraea</taxon>
    </lineage>
</organism>
<dbReference type="OrthoDB" id="4966929at2"/>
<name>A0A4R4WFG9_9ACTN</name>
<dbReference type="AlphaFoldDB" id="A0A4R4WFG9"/>
<feature type="compositionally biased region" description="Basic residues" evidence="1">
    <location>
        <begin position="143"/>
        <end position="156"/>
    </location>
</feature>
<evidence type="ECO:0008006" key="4">
    <source>
        <dbReference type="Google" id="ProtNLM"/>
    </source>
</evidence>
<sequence>MSDKARVALALAAGYYLGRRHKLRMAATLAAASVAGRYRKGDGGLLAQGSKILGSSPEIDELTSRLRGQVMDVGKAAVIAAATRQINSLTEKLQERTESLQRGDQAEDELEDEPRDEYEDDEEVSEDAREAYEPEEAPEPPHARHARKPGAGRKRPAPVTRTAG</sequence>
<dbReference type="RefSeq" id="WP_132512920.1">
    <property type="nucleotide sequence ID" value="NZ_SMKP01000083.1"/>
</dbReference>
<proteinExistence type="predicted"/>
<evidence type="ECO:0000313" key="2">
    <source>
        <dbReference type="EMBL" id="TDD17652.1"/>
    </source>
</evidence>
<gene>
    <name evidence="2" type="ORF">E1294_27240</name>
</gene>
<comment type="caution">
    <text evidence="2">The sequence shown here is derived from an EMBL/GenBank/DDBJ whole genome shotgun (WGS) entry which is preliminary data.</text>
</comment>